<evidence type="ECO:0000256" key="6">
    <source>
        <dbReference type="SAM" id="Coils"/>
    </source>
</evidence>
<feature type="transmembrane region" description="Helical" evidence="7">
    <location>
        <begin position="31"/>
        <end position="50"/>
    </location>
</feature>
<comment type="caution">
    <text evidence="9">The sequence shown here is derived from an EMBL/GenBank/DDBJ whole genome shotgun (WGS) entry which is preliminary data.</text>
</comment>
<dbReference type="OrthoDB" id="7852451at2"/>
<keyword evidence="6" id="KW-0175">Coiled coil</keyword>
<evidence type="ECO:0000256" key="3">
    <source>
        <dbReference type="ARBA" id="ARBA00022692"/>
    </source>
</evidence>
<organism evidence="9 10">
    <name type="scientific">Pseudooceanicola lipolyticus</name>
    <dbReference type="NCBI Taxonomy" id="2029104"/>
    <lineage>
        <taxon>Bacteria</taxon>
        <taxon>Pseudomonadati</taxon>
        <taxon>Pseudomonadota</taxon>
        <taxon>Alphaproteobacteria</taxon>
        <taxon>Rhodobacterales</taxon>
        <taxon>Paracoccaceae</taxon>
        <taxon>Pseudooceanicola</taxon>
    </lineage>
</organism>
<comment type="subcellular location">
    <subcellularLocation>
        <location evidence="1">Cell membrane</location>
        <topology evidence="1">Multi-pass membrane protein</topology>
    </subcellularLocation>
</comment>
<evidence type="ECO:0000313" key="10">
    <source>
        <dbReference type="Proteomes" id="UP000231553"/>
    </source>
</evidence>
<name>A0A2M8J4K1_9RHOB</name>
<dbReference type="GO" id="GO:0005886">
    <property type="term" value="C:plasma membrane"/>
    <property type="evidence" value="ECO:0007669"/>
    <property type="project" value="UniProtKB-SubCell"/>
</dbReference>
<keyword evidence="5 7" id="KW-0472">Membrane</keyword>
<evidence type="ECO:0000313" key="9">
    <source>
        <dbReference type="EMBL" id="PJE37704.1"/>
    </source>
</evidence>
<reference evidence="9 10" key="1">
    <citation type="journal article" date="2018" name="Int. J. Syst. Evol. Microbiol.">
        <title>Pseudooceanicola lipolyticus sp. nov., a marine alphaproteobacterium, reclassification of Oceanicola flagellatus as Pseudooceanicola flagellatus comb. nov. and emended description of the genus Pseudooceanicola.</title>
        <authorList>
            <person name="Huang M.-M."/>
            <person name="Guo L.-L."/>
            <person name="Wu Y.-H."/>
            <person name="Lai Q.-L."/>
            <person name="Shao Z.-Z."/>
            <person name="Wang C.-S."/>
            <person name="Wu M."/>
            <person name="Xu X.-W."/>
        </authorList>
    </citation>
    <scope>NUCLEOTIDE SEQUENCE [LARGE SCALE GENOMIC DNA]</scope>
    <source>
        <strain evidence="9 10">157</strain>
    </source>
</reference>
<feature type="coiled-coil region" evidence="6">
    <location>
        <begin position="368"/>
        <end position="395"/>
    </location>
</feature>
<dbReference type="RefSeq" id="WP_100161552.1">
    <property type="nucleotide sequence ID" value="NZ_PGTB01000010.1"/>
</dbReference>
<protein>
    <recommendedName>
        <fullName evidence="8">Polysaccharide chain length determinant N-terminal domain-containing protein</fullName>
    </recommendedName>
</protein>
<dbReference type="PANTHER" id="PTHR32309:SF13">
    <property type="entry name" value="FERRIC ENTEROBACTIN TRANSPORT PROTEIN FEPE"/>
    <property type="match status" value="1"/>
</dbReference>
<evidence type="ECO:0000259" key="8">
    <source>
        <dbReference type="Pfam" id="PF02706"/>
    </source>
</evidence>
<dbReference type="GO" id="GO:0004713">
    <property type="term" value="F:protein tyrosine kinase activity"/>
    <property type="evidence" value="ECO:0007669"/>
    <property type="project" value="TreeGrafter"/>
</dbReference>
<dbReference type="Proteomes" id="UP000231553">
    <property type="component" value="Unassembled WGS sequence"/>
</dbReference>
<dbReference type="PANTHER" id="PTHR32309">
    <property type="entry name" value="TYROSINE-PROTEIN KINASE"/>
    <property type="match status" value="1"/>
</dbReference>
<evidence type="ECO:0000256" key="2">
    <source>
        <dbReference type="ARBA" id="ARBA00022475"/>
    </source>
</evidence>
<feature type="transmembrane region" description="Helical" evidence="7">
    <location>
        <begin position="420"/>
        <end position="439"/>
    </location>
</feature>
<accession>A0A2M8J4K1</accession>
<keyword evidence="2" id="KW-1003">Cell membrane</keyword>
<keyword evidence="3 7" id="KW-0812">Transmembrane</keyword>
<dbReference type="InterPro" id="IPR050445">
    <property type="entry name" value="Bact_polysacc_biosynth/exp"/>
</dbReference>
<evidence type="ECO:0000256" key="5">
    <source>
        <dbReference type="ARBA" id="ARBA00023136"/>
    </source>
</evidence>
<dbReference type="AlphaFoldDB" id="A0A2M8J4K1"/>
<dbReference type="Pfam" id="PF02706">
    <property type="entry name" value="Wzz"/>
    <property type="match status" value="1"/>
</dbReference>
<evidence type="ECO:0000256" key="7">
    <source>
        <dbReference type="SAM" id="Phobius"/>
    </source>
</evidence>
<sequence>MKDAGRDLLDTGWQEGPTGLAYIFRAIGRNFFTLLLTPLLFIAGGLAYLVTVQHLYTATAYLRVQLDDTVLTDNYSPLETHAQLIQSNRIISMVIEDLGLAETLKPTPGRLRQFISAARTRLELDSDTAAEGTDNESLLIGIVQAGLNVERVGRTEMIAVNYTSARRSQAMQIANAFATLYTEDVSGASDRVNQRRKDALEGRVEAIRDLAWLERDTARKLMFRNNYIVTSANDLEDRIAEFHQQLSTVSANEAEIRARLAMISQGDDMEALQASALQTDATLEIYSDLISASRKLEQLKNQPGVSQDTLDRLEESILGMRASLERAVRRIRDDLDLQLAVLTARKATVLEELGRIQDYGRSAEWAQLREAQRKAEIYERIHQQHLNDLEELNRSDASSDVKLISLARLPATPSYPKYKVLLVLTGIFGLLVGVAIAMSREWSARSQPKPALIVDPQLRRHS</sequence>
<keyword evidence="4 7" id="KW-1133">Transmembrane helix</keyword>
<dbReference type="InterPro" id="IPR003856">
    <property type="entry name" value="LPS_length_determ_N"/>
</dbReference>
<keyword evidence="10" id="KW-1185">Reference proteome</keyword>
<evidence type="ECO:0000256" key="4">
    <source>
        <dbReference type="ARBA" id="ARBA00022989"/>
    </source>
</evidence>
<evidence type="ECO:0000256" key="1">
    <source>
        <dbReference type="ARBA" id="ARBA00004651"/>
    </source>
</evidence>
<proteinExistence type="predicted"/>
<feature type="domain" description="Polysaccharide chain length determinant N-terminal" evidence="8">
    <location>
        <begin position="21"/>
        <end position="98"/>
    </location>
</feature>
<dbReference type="EMBL" id="PGTB01000010">
    <property type="protein sequence ID" value="PJE37704.1"/>
    <property type="molecule type" value="Genomic_DNA"/>
</dbReference>
<gene>
    <name evidence="9" type="ORF">CVM52_05530</name>
</gene>